<accession>K6XKT4</accession>
<reference evidence="2 3" key="1">
    <citation type="journal article" date="2017" name="Antonie Van Leeuwenhoek">
        <title>Rhizobium rhizosphaerae sp. nov., a novel species isolated from rice rhizosphere.</title>
        <authorList>
            <person name="Zhao J.J."/>
            <person name="Zhang J."/>
            <person name="Zhang R.J."/>
            <person name="Zhang C.W."/>
            <person name="Yin H.Q."/>
            <person name="Zhang X.X."/>
        </authorList>
    </citation>
    <scope>NUCLEOTIDE SEQUENCE [LARGE SCALE GENOMIC DNA]</scope>
    <source>
        <strain evidence="2 3">BSs20135</strain>
    </source>
</reference>
<dbReference type="InterPro" id="IPR005618">
    <property type="entry name" value="OMPW"/>
</dbReference>
<feature type="signal peptide" evidence="1">
    <location>
        <begin position="1"/>
        <end position="23"/>
    </location>
</feature>
<evidence type="ECO:0000313" key="2">
    <source>
        <dbReference type="EMBL" id="GAC21264.1"/>
    </source>
</evidence>
<dbReference type="RefSeq" id="WP_007624006.1">
    <property type="nucleotide sequence ID" value="NZ_BAEO01000062.1"/>
</dbReference>
<keyword evidence="1" id="KW-0732">Signal</keyword>
<name>K6XKT4_9ALTE</name>
<sequence length="218" mass="23249">MKKLILSVAITSALLGAITPAYAYEQGDWVVRVGMANVAPEDSSSNVNVGGSDLGIGVNVDSNTQLGFNFVYFFSPQLAVEVLAATPFSHDIGLDTVGALGNTKHLPPTVSANYYFADPSAKFQPYVGAGINYTIFFDEKFTSANTSAGFSNLDLDNSFGLAAQVGIDYILDEKWLVNASVRWIDIDTEASFDLNGAAGSVDVDIDPLVYSITAGYRF</sequence>
<gene>
    <name evidence="2" type="primary">ompW</name>
    <name evidence="2" type="ORF">GARC_4322</name>
</gene>
<dbReference type="eggNOG" id="COG3047">
    <property type="taxonomic scope" value="Bacteria"/>
</dbReference>
<evidence type="ECO:0000313" key="3">
    <source>
        <dbReference type="Proteomes" id="UP000006327"/>
    </source>
</evidence>
<feature type="chain" id="PRO_5003900387" evidence="1">
    <location>
        <begin position="24"/>
        <end position="218"/>
    </location>
</feature>
<protein>
    <submittedName>
        <fullName evidence="2">Outer membrane protein</fullName>
    </submittedName>
</protein>
<dbReference type="OrthoDB" id="9807574at2"/>
<dbReference type="GO" id="GO:0019867">
    <property type="term" value="C:outer membrane"/>
    <property type="evidence" value="ECO:0007669"/>
    <property type="project" value="InterPro"/>
</dbReference>
<dbReference type="SUPFAM" id="SSF56925">
    <property type="entry name" value="OMPA-like"/>
    <property type="match status" value="1"/>
</dbReference>
<dbReference type="InterPro" id="IPR011250">
    <property type="entry name" value="OMP/PagP_B-barrel"/>
</dbReference>
<dbReference type="Gene3D" id="2.40.160.20">
    <property type="match status" value="1"/>
</dbReference>
<dbReference type="PANTHER" id="PTHR36920:SF1">
    <property type="entry name" value="OUTER MEMBRANE PROTEIN W"/>
    <property type="match status" value="1"/>
</dbReference>
<proteinExistence type="predicted"/>
<evidence type="ECO:0000256" key="1">
    <source>
        <dbReference type="SAM" id="SignalP"/>
    </source>
</evidence>
<keyword evidence="3" id="KW-1185">Reference proteome</keyword>
<comment type="caution">
    <text evidence="2">The sequence shown here is derived from an EMBL/GenBank/DDBJ whole genome shotgun (WGS) entry which is preliminary data.</text>
</comment>
<dbReference type="GO" id="GO:0055085">
    <property type="term" value="P:transmembrane transport"/>
    <property type="evidence" value="ECO:0007669"/>
    <property type="project" value="TreeGrafter"/>
</dbReference>
<dbReference type="Proteomes" id="UP000006327">
    <property type="component" value="Unassembled WGS sequence"/>
</dbReference>
<organism evidence="2 3">
    <name type="scientific">Paraglaciecola arctica BSs20135</name>
    <dbReference type="NCBI Taxonomy" id="493475"/>
    <lineage>
        <taxon>Bacteria</taxon>
        <taxon>Pseudomonadati</taxon>
        <taxon>Pseudomonadota</taxon>
        <taxon>Gammaproteobacteria</taxon>
        <taxon>Alteromonadales</taxon>
        <taxon>Alteromonadaceae</taxon>
        <taxon>Paraglaciecola</taxon>
    </lineage>
</organism>
<dbReference type="AlphaFoldDB" id="K6XKT4"/>
<dbReference type="STRING" id="493475.GARC_4322"/>
<dbReference type="EMBL" id="BAEO01000062">
    <property type="protein sequence ID" value="GAC21264.1"/>
    <property type="molecule type" value="Genomic_DNA"/>
</dbReference>
<dbReference type="PANTHER" id="PTHR36920">
    <property type="match status" value="1"/>
</dbReference>
<dbReference type="Pfam" id="PF03922">
    <property type="entry name" value="OmpW"/>
    <property type="match status" value="1"/>
</dbReference>